<dbReference type="EMBL" id="CACRXK020013686">
    <property type="protein sequence ID" value="CAB4025580.1"/>
    <property type="molecule type" value="Genomic_DNA"/>
</dbReference>
<evidence type="ECO:0000256" key="8">
    <source>
        <dbReference type="ARBA" id="ARBA00022777"/>
    </source>
</evidence>
<name>A0A7D9JAW6_PARCT</name>
<dbReference type="GO" id="GO:0004798">
    <property type="term" value="F:dTMP kinase activity"/>
    <property type="evidence" value="ECO:0007669"/>
    <property type="project" value="UniProtKB-EC"/>
</dbReference>
<evidence type="ECO:0000256" key="9">
    <source>
        <dbReference type="ARBA" id="ARBA00022840"/>
    </source>
</evidence>
<reference evidence="10" key="1">
    <citation type="submission" date="2020-04" db="EMBL/GenBank/DDBJ databases">
        <authorList>
            <person name="Alioto T."/>
            <person name="Alioto T."/>
            <person name="Gomez Garrido J."/>
        </authorList>
    </citation>
    <scope>NUCLEOTIDE SEQUENCE</scope>
    <source>
        <strain evidence="10">A484AB</strain>
    </source>
</reference>
<proteinExistence type="inferred from homology"/>
<dbReference type="PROSITE" id="PS01331">
    <property type="entry name" value="THYMIDYLATE_KINASE"/>
    <property type="match status" value="1"/>
</dbReference>
<gene>
    <name evidence="10" type="ORF">PACLA_8A088627</name>
</gene>
<dbReference type="GO" id="GO:0005829">
    <property type="term" value="C:cytosol"/>
    <property type="evidence" value="ECO:0007669"/>
    <property type="project" value="TreeGrafter"/>
</dbReference>
<dbReference type="Gene3D" id="3.40.50.300">
    <property type="entry name" value="P-loop containing nucleotide triphosphate hydrolases"/>
    <property type="match status" value="1"/>
</dbReference>
<dbReference type="GO" id="GO:0005739">
    <property type="term" value="C:mitochondrion"/>
    <property type="evidence" value="ECO:0007669"/>
    <property type="project" value="TreeGrafter"/>
</dbReference>
<evidence type="ECO:0000313" key="11">
    <source>
        <dbReference type="Proteomes" id="UP001152795"/>
    </source>
</evidence>
<protein>
    <recommendedName>
        <fullName evidence="4">Thymidylate kinase</fullName>
        <ecNumber evidence="3">2.7.4.9</ecNumber>
    </recommendedName>
</protein>
<dbReference type="Pfam" id="PF02223">
    <property type="entry name" value="Thymidylate_kin"/>
    <property type="match status" value="1"/>
</dbReference>
<sequence>MAVARGAMIVFEGCDRCGKSTQCVKLVEYLRSMGRKVELFRFPDRSTAIGKTIDSYLQGKSELDDHAIHLMFSANRWEMKPRMKRLLEEGTTLIVDRYAFSGVAFTAAKHNFDLQWCKAPDSGLIAPDVVLYLDMPLEEAAKRGQYGGERYEKLEFQKKVSNIYSKLNEENWK</sequence>
<dbReference type="OrthoDB" id="425602at2759"/>
<keyword evidence="8 10" id="KW-0418">Kinase</keyword>
<dbReference type="EC" id="2.7.4.9" evidence="3"/>
<dbReference type="GO" id="GO:0004550">
    <property type="term" value="F:nucleoside diphosphate kinase activity"/>
    <property type="evidence" value="ECO:0007669"/>
    <property type="project" value="TreeGrafter"/>
</dbReference>
<dbReference type="GO" id="GO:0006233">
    <property type="term" value="P:dTDP biosynthetic process"/>
    <property type="evidence" value="ECO:0007669"/>
    <property type="project" value="InterPro"/>
</dbReference>
<evidence type="ECO:0000256" key="6">
    <source>
        <dbReference type="ARBA" id="ARBA00022727"/>
    </source>
</evidence>
<dbReference type="NCBIfam" id="TIGR00041">
    <property type="entry name" value="DTMP_kinase"/>
    <property type="match status" value="1"/>
</dbReference>
<dbReference type="PANTHER" id="PTHR10344:SF1">
    <property type="entry name" value="THYMIDYLATE KINASE"/>
    <property type="match status" value="1"/>
</dbReference>
<evidence type="ECO:0000256" key="4">
    <source>
        <dbReference type="ARBA" id="ARBA00017144"/>
    </source>
</evidence>
<evidence type="ECO:0000256" key="2">
    <source>
        <dbReference type="ARBA" id="ARBA00009776"/>
    </source>
</evidence>
<evidence type="ECO:0000256" key="1">
    <source>
        <dbReference type="ARBA" id="ARBA00004992"/>
    </source>
</evidence>
<evidence type="ECO:0000256" key="7">
    <source>
        <dbReference type="ARBA" id="ARBA00022741"/>
    </source>
</evidence>
<comment type="pathway">
    <text evidence="1">Pyrimidine metabolism; dTTP biosynthesis.</text>
</comment>
<dbReference type="FunFam" id="3.40.50.300:FF:000679">
    <property type="entry name" value="Thymidylate kinase"/>
    <property type="match status" value="1"/>
</dbReference>
<dbReference type="InterPro" id="IPR018094">
    <property type="entry name" value="Thymidylate_kinase"/>
</dbReference>
<evidence type="ECO:0000256" key="5">
    <source>
        <dbReference type="ARBA" id="ARBA00022679"/>
    </source>
</evidence>
<dbReference type="GO" id="GO:0006227">
    <property type="term" value="P:dUDP biosynthetic process"/>
    <property type="evidence" value="ECO:0007669"/>
    <property type="project" value="TreeGrafter"/>
</dbReference>
<dbReference type="AlphaFoldDB" id="A0A7D9JAW6"/>
<dbReference type="GO" id="GO:0005524">
    <property type="term" value="F:ATP binding"/>
    <property type="evidence" value="ECO:0007669"/>
    <property type="project" value="UniProtKB-KW"/>
</dbReference>
<organism evidence="10 11">
    <name type="scientific">Paramuricea clavata</name>
    <name type="common">Red gorgonian</name>
    <name type="synonym">Violescent sea-whip</name>
    <dbReference type="NCBI Taxonomy" id="317549"/>
    <lineage>
        <taxon>Eukaryota</taxon>
        <taxon>Metazoa</taxon>
        <taxon>Cnidaria</taxon>
        <taxon>Anthozoa</taxon>
        <taxon>Octocorallia</taxon>
        <taxon>Malacalcyonacea</taxon>
        <taxon>Plexauridae</taxon>
        <taxon>Paramuricea</taxon>
    </lineage>
</organism>
<comment type="similarity">
    <text evidence="2">Belongs to the thymidylate kinase family.</text>
</comment>
<keyword evidence="7" id="KW-0547">Nucleotide-binding</keyword>
<dbReference type="InterPro" id="IPR039430">
    <property type="entry name" value="Thymidylate_kin-like_dom"/>
</dbReference>
<evidence type="ECO:0000256" key="3">
    <source>
        <dbReference type="ARBA" id="ARBA00012980"/>
    </source>
</evidence>
<dbReference type="InterPro" id="IPR027417">
    <property type="entry name" value="P-loop_NTPase"/>
</dbReference>
<dbReference type="GO" id="GO:0005634">
    <property type="term" value="C:nucleus"/>
    <property type="evidence" value="ECO:0007669"/>
    <property type="project" value="TreeGrafter"/>
</dbReference>
<dbReference type="PANTHER" id="PTHR10344">
    <property type="entry name" value="THYMIDYLATE KINASE"/>
    <property type="match status" value="1"/>
</dbReference>
<keyword evidence="6" id="KW-0545">Nucleotide biosynthesis</keyword>
<keyword evidence="9" id="KW-0067">ATP-binding</keyword>
<feature type="non-terminal residue" evidence="10">
    <location>
        <position position="1"/>
    </location>
</feature>
<evidence type="ECO:0000313" key="10">
    <source>
        <dbReference type="EMBL" id="CAB4025580.1"/>
    </source>
</evidence>
<dbReference type="Proteomes" id="UP001152795">
    <property type="component" value="Unassembled WGS sequence"/>
</dbReference>
<dbReference type="SUPFAM" id="SSF52540">
    <property type="entry name" value="P-loop containing nucleoside triphosphate hydrolases"/>
    <property type="match status" value="1"/>
</dbReference>
<dbReference type="GO" id="GO:0006235">
    <property type="term" value="P:dTTP biosynthetic process"/>
    <property type="evidence" value="ECO:0007669"/>
    <property type="project" value="TreeGrafter"/>
</dbReference>
<dbReference type="InterPro" id="IPR018095">
    <property type="entry name" value="Thymidylate_kin_CS"/>
</dbReference>
<accession>A0A7D9JAW6</accession>
<keyword evidence="11" id="KW-1185">Reference proteome</keyword>
<dbReference type="CDD" id="cd01672">
    <property type="entry name" value="TMPK"/>
    <property type="match status" value="1"/>
</dbReference>
<keyword evidence="5" id="KW-0808">Transferase</keyword>
<comment type="caution">
    <text evidence="10">The sequence shown here is derived from an EMBL/GenBank/DDBJ whole genome shotgun (WGS) entry which is preliminary data.</text>
</comment>